<evidence type="ECO:0000256" key="3">
    <source>
        <dbReference type="ARBA" id="ARBA00022729"/>
    </source>
</evidence>
<dbReference type="Pfam" id="PF00496">
    <property type="entry name" value="SBP_bac_5"/>
    <property type="match status" value="1"/>
</dbReference>
<protein>
    <submittedName>
        <fullName evidence="6">ABC transporter substrate-binding protein</fullName>
    </submittedName>
</protein>
<comment type="subcellular location">
    <subcellularLocation>
        <location evidence="1">Cell membrane</location>
        <topology evidence="1">Lipid-anchor</topology>
    </subcellularLocation>
</comment>
<keyword evidence="3 4" id="KW-0732">Signal</keyword>
<gene>
    <name evidence="6" type="ORF">ACJDT4_15710</name>
</gene>
<evidence type="ECO:0000256" key="4">
    <source>
        <dbReference type="SAM" id="SignalP"/>
    </source>
</evidence>
<feature type="chain" id="PRO_5046914152" evidence="4">
    <location>
        <begin position="20"/>
        <end position="572"/>
    </location>
</feature>
<feature type="domain" description="Solute-binding protein family 5" evidence="5">
    <location>
        <begin position="107"/>
        <end position="484"/>
    </location>
</feature>
<feature type="signal peptide" evidence="4">
    <location>
        <begin position="1"/>
        <end position="19"/>
    </location>
</feature>
<accession>A0ABW8TLN0</accession>
<dbReference type="InterPro" id="IPR000914">
    <property type="entry name" value="SBP_5_dom"/>
</dbReference>
<name>A0ABW8TLN0_9CLOT</name>
<reference evidence="6 7" key="1">
    <citation type="submission" date="2024-11" db="EMBL/GenBank/DDBJ databases">
        <authorList>
            <person name="Heng Y.C."/>
            <person name="Lim A.C.H."/>
            <person name="Lee J.K.Y."/>
            <person name="Kittelmann S."/>
        </authorList>
    </citation>
    <scope>NUCLEOTIDE SEQUENCE [LARGE SCALE GENOMIC DNA]</scope>
    <source>
        <strain evidence="6 7">WILCCON 0114</strain>
    </source>
</reference>
<sequence>MKKKLIIFSVITAMFSSIALTGCGSSTSSNSTAKDNAEPKVENVVKVTKASDKSKVPDSAQKRKDTLIIGNGVPGGNFVSFYAQTLTDAYVSDAVSDGLVDWDDNGKPIPGIAKSWDISSDGLTYTFHLRDDVKFSNGKPLTADDVKFSLELVFDPSFSGAVDCKSIPIKGGEAFKSGSAKDIEGIKVKDAHTISVTLEKANSSILYLIGTTIISKDYFGNDYTPGNTKGVEAKLQKPIGCGAYEVTKYIPGQEVDLTANSYYWKGTPKIKNLIFKATTEENKMQNLTSGATDIDTFDGTPENIDQLKSMGFVDYTTFPSSSIFYIGVNCKDPKFSDKKVRQALEYGLNREQMAKSVFKGNAYIINEPQSKAHASYTNDVNQYKYNVSKANKLLDEAGWKKGSDGIREKDGKKFVIHLMSSSTNAAHKLEIPIIKANYKLIGIDVEPELMDLNTLLSKTDKKDFEAYLMGTSLGADALSSNLAANFKTGAPSNNMSYSNSKVDDLIAQAYAEKDESKKTAIEQKIYKIINEDLPFIFTYQPQTVWASSSRVNGVKFLPYNSYPHSLFKAEIK</sequence>
<comment type="caution">
    <text evidence="6">The sequence shown here is derived from an EMBL/GenBank/DDBJ whole genome shotgun (WGS) entry which is preliminary data.</text>
</comment>
<dbReference type="InterPro" id="IPR039424">
    <property type="entry name" value="SBP_5"/>
</dbReference>
<dbReference type="Proteomes" id="UP001623592">
    <property type="component" value="Unassembled WGS sequence"/>
</dbReference>
<dbReference type="PROSITE" id="PS01040">
    <property type="entry name" value="SBP_BACTERIAL_5"/>
    <property type="match status" value="1"/>
</dbReference>
<dbReference type="Gene3D" id="3.10.105.10">
    <property type="entry name" value="Dipeptide-binding Protein, Domain 3"/>
    <property type="match status" value="1"/>
</dbReference>
<proteinExistence type="inferred from homology"/>
<dbReference type="Gene3D" id="3.90.76.10">
    <property type="entry name" value="Dipeptide-binding Protein, Domain 1"/>
    <property type="match status" value="1"/>
</dbReference>
<comment type="similarity">
    <text evidence="2">Belongs to the bacterial solute-binding protein 5 family.</text>
</comment>
<organism evidence="6 7">
    <name type="scientific">Clostridium neuense</name>
    <dbReference type="NCBI Taxonomy" id="1728934"/>
    <lineage>
        <taxon>Bacteria</taxon>
        <taxon>Bacillati</taxon>
        <taxon>Bacillota</taxon>
        <taxon>Clostridia</taxon>
        <taxon>Eubacteriales</taxon>
        <taxon>Clostridiaceae</taxon>
        <taxon>Clostridium</taxon>
    </lineage>
</organism>
<dbReference type="SUPFAM" id="SSF53850">
    <property type="entry name" value="Periplasmic binding protein-like II"/>
    <property type="match status" value="1"/>
</dbReference>
<dbReference type="RefSeq" id="WP_406788514.1">
    <property type="nucleotide sequence ID" value="NZ_JBJIAA010000013.1"/>
</dbReference>
<dbReference type="EMBL" id="JBJIAA010000013">
    <property type="protein sequence ID" value="MFL0251864.1"/>
    <property type="molecule type" value="Genomic_DNA"/>
</dbReference>
<dbReference type="PANTHER" id="PTHR30290:SF81">
    <property type="entry name" value="OLIGOPEPTIDE-BINDING PROTEIN OPPA"/>
    <property type="match status" value="1"/>
</dbReference>
<dbReference type="PIRSF" id="PIRSF002741">
    <property type="entry name" value="MppA"/>
    <property type="match status" value="1"/>
</dbReference>
<keyword evidence="7" id="KW-1185">Reference proteome</keyword>
<evidence type="ECO:0000313" key="6">
    <source>
        <dbReference type="EMBL" id="MFL0251864.1"/>
    </source>
</evidence>
<dbReference type="Gene3D" id="3.40.190.10">
    <property type="entry name" value="Periplasmic binding protein-like II"/>
    <property type="match status" value="1"/>
</dbReference>
<evidence type="ECO:0000313" key="7">
    <source>
        <dbReference type="Proteomes" id="UP001623592"/>
    </source>
</evidence>
<dbReference type="InterPro" id="IPR023765">
    <property type="entry name" value="SBP_5_CS"/>
</dbReference>
<dbReference type="CDD" id="cd00995">
    <property type="entry name" value="PBP2_NikA_DppA_OppA_like"/>
    <property type="match status" value="1"/>
</dbReference>
<evidence type="ECO:0000256" key="2">
    <source>
        <dbReference type="ARBA" id="ARBA00005695"/>
    </source>
</evidence>
<evidence type="ECO:0000259" key="5">
    <source>
        <dbReference type="Pfam" id="PF00496"/>
    </source>
</evidence>
<dbReference type="InterPro" id="IPR030678">
    <property type="entry name" value="Peptide/Ni-bd"/>
</dbReference>
<dbReference type="PROSITE" id="PS51257">
    <property type="entry name" value="PROKAR_LIPOPROTEIN"/>
    <property type="match status" value="1"/>
</dbReference>
<dbReference type="PANTHER" id="PTHR30290">
    <property type="entry name" value="PERIPLASMIC BINDING COMPONENT OF ABC TRANSPORTER"/>
    <property type="match status" value="1"/>
</dbReference>
<evidence type="ECO:0000256" key="1">
    <source>
        <dbReference type="ARBA" id="ARBA00004193"/>
    </source>
</evidence>